<reference evidence="2 3" key="1">
    <citation type="submission" date="2024-01" db="EMBL/GenBank/DDBJ databases">
        <title>Characterization of antibiotic resistant novel bacterial strains and their environmental applications.</title>
        <authorList>
            <person name="Manzoor S."/>
            <person name="Abbas S."/>
            <person name="Arshad M."/>
            <person name="Ahmed I."/>
        </authorList>
    </citation>
    <scope>NUCLEOTIDE SEQUENCE [LARGE SCALE GENOMIC DNA]</scope>
    <source>
        <strain evidence="2 3">NCCP-602</strain>
    </source>
</reference>
<name>A0ABN0SP61_9MICO</name>
<dbReference type="EMBL" id="BAAAAF010000007">
    <property type="protein sequence ID" value="GAA0036192.1"/>
    <property type="molecule type" value="Genomic_DNA"/>
</dbReference>
<evidence type="ECO:0000256" key="1">
    <source>
        <dbReference type="SAM" id="MobiDB-lite"/>
    </source>
</evidence>
<organism evidence="2 3">
    <name type="scientific">Brevibacterium metallidurans</name>
    <dbReference type="NCBI Taxonomy" id="1482676"/>
    <lineage>
        <taxon>Bacteria</taxon>
        <taxon>Bacillati</taxon>
        <taxon>Actinomycetota</taxon>
        <taxon>Actinomycetes</taxon>
        <taxon>Micrococcales</taxon>
        <taxon>Brevibacteriaceae</taxon>
        <taxon>Brevibacterium</taxon>
    </lineage>
</organism>
<dbReference type="Proteomes" id="UP001498238">
    <property type="component" value="Unassembled WGS sequence"/>
</dbReference>
<evidence type="ECO:0000313" key="3">
    <source>
        <dbReference type="Proteomes" id="UP001498238"/>
    </source>
</evidence>
<dbReference type="InterPro" id="IPR047324">
    <property type="entry name" value="LbH_gamma_CA-like"/>
</dbReference>
<gene>
    <name evidence="2" type="ORF">NCCP602_21530</name>
</gene>
<comment type="caution">
    <text evidence="2">The sequence shown here is derived from an EMBL/GenBank/DDBJ whole genome shotgun (WGS) entry which is preliminary data.</text>
</comment>
<dbReference type="Gene3D" id="2.160.10.10">
    <property type="entry name" value="Hexapeptide repeat proteins"/>
    <property type="match status" value="1"/>
</dbReference>
<keyword evidence="3" id="KW-1185">Reference proteome</keyword>
<dbReference type="RefSeq" id="WP_339393017.1">
    <property type="nucleotide sequence ID" value="NZ_BAAAAF010000007.1"/>
</dbReference>
<protein>
    <submittedName>
        <fullName evidence="2">Gamma carbonic anhydrase family protein</fullName>
    </submittedName>
</protein>
<dbReference type="InterPro" id="IPR050484">
    <property type="entry name" value="Transf_Hexapept/Carb_Anhydrase"/>
</dbReference>
<dbReference type="SUPFAM" id="SSF51161">
    <property type="entry name" value="Trimeric LpxA-like enzymes"/>
    <property type="match status" value="1"/>
</dbReference>
<sequence length="200" mass="20798">MTESQARIIAVGGHTPQIDPGAFVAAGATLVGDVRVEKGAGVFYGCVLRAEKAPITIGEDSNVQDNTVMHTDEGKPVVIGRRVSIGHQALVHGARVDDDVLIGMHATVLNDARIGTESLIAAGTVVLEGTEIPPRSLVAGVPGKVRREMTEEGVAKVRENAQAYVALSALHRDTAEEVDPADTAGRSADAAEPSADTAEY</sequence>
<dbReference type="CDD" id="cd04645">
    <property type="entry name" value="LbH_gamma_CA_like"/>
    <property type="match status" value="1"/>
</dbReference>
<accession>A0ABN0SP61</accession>
<evidence type="ECO:0000313" key="2">
    <source>
        <dbReference type="EMBL" id="GAA0036192.1"/>
    </source>
</evidence>
<proteinExistence type="predicted"/>
<dbReference type="PANTHER" id="PTHR13061">
    <property type="entry name" value="DYNACTIN SUBUNIT P25"/>
    <property type="match status" value="1"/>
</dbReference>
<dbReference type="PANTHER" id="PTHR13061:SF29">
    <property type="entry name" value="GAMMA CARBONIC ANHYDRASE-LIKE 1, MITOCHONDRIAL-RELATED"/>
    <property type="match status" value="1"/>
</dbReference>
<feature type="region of interest" description="Disordered" evidence="1">
    <location>
        <begin position="174"/>
        <end position="200"/>
    </location>
</feature>
<dbReference type="InterPro" id="IPR011004">
    <property type="entry name" value="Trimer_LpxA-like_sf"/>
</dbReference>